<proteinExistence type="predicted"/>
<comment type="caution">
    <text evidence="1">The sequence shown here is derived from an EMBL/GenBank/DDBJ whole genome shotgun (WGS) entry which is preliminary data.</text>
</comment>
<keyword evidence="2" id="KW-1185">Reference proteome</keyword>
<evidence type="ECO:0000313" key="2">
    <source>
        <dbReference type="Proteomes" id="UP000186955"/>
    </source>
</evidence>
<dbReference type="EMBL" id="MNBE01000177">
    <property type="protein sequence ID" value="OKP12828.1"/>
    <property type="molecule type" value="Genomic_DNA"/>
</dbReference>
<accession>A0A1Q5UK17</accession>
<name>A0A1Q5UK17_9EURO</name>
<evidence type="ECO:0000313" key="1">
    <source>
        <dbReference type="EMBL" id="OKP12828.1"/>
    </source>
</evidence>
<protein>
    <submittedName>
        <fullName evidence="1">Uncharacterized protein</fullName>
    </submittedName>
</protein>
<sequence length="72" mass="8127">MANELVYRQQPSAEKRMSFYPGCRSLHGESTILIEEDAAARGEGMERDRGASTPPWRYNSSFVPLSSWLCMA</sequence>
<reference evidence="1 2" key="1">
    <citation type="submission" date="2016-10" db="EMBL/GenBank/DDBJ databases">
        <title>Genome sequence of the ascomycete fungus Penicillium subrubescens.</title>
        <authorList>
            <person name="De Vries R.P."/>
            <person name="Peng M."/>
            <person name="Dilokpimol A."/>
            <person name="Hilden K."/>
            <person name="Makela M.R."/>
            <person name="Grigoriev I."/>
            <person name="Riley R."/>
            <person name="Granchi Z."/>
        </authorList>
    </citation>
    <scope>NUCLEOTIDE SEQUENCE [LARGE SCALE GENOMIC DNA]</scope>
    <source>
        <strain evidence="1 2">CBS 132785</strain>
    </source>
</reference>
<dbReference type="Proteomes" id="UP000186955">
    <property type="component" value="Unassembled WGS sequence"/>
</dbReference>
<organism evidence="1 2">
    <name type="scientific">Penicillium subrubescens</name>
    <dbReference type="NCBI Taxonomy" id="1316194"/>
    <lineage>
        <taxon>Eukaryota</taxon>
        <taxon>Fungi</taxon>
        <taxon>Dikarya</taxon>
        <taxon>Ascomycota</taxon>
        <taxon>Pezizomycotina</taxon>
        <taxon>Eurotiomycetes</taxon>
        <taxon>Eurotiomycetidae</taxon>
        <taxon>Eurotiales</taxon>
        <taxon>Aspergillaceae</taxon>
        <taxon>Penicillium</taxon>
    </lineage>
</organism>
<dbReference type="AlphaFoldDB" id="A0A1Q5UK17"/>
<gene>
    <name evidence="1" type="ORF">PENSUB_1560</name>
</gene>